<accession>A0ACC0JJB3</accession>
<protein>
    <submittedName>
        <fullName evidence="1">Uncharacterized protein</fullName>
    </submittedName>
</protein>
<proteinExistence type="predicted"/>
<name>A0ACC0JJB3_CHOFU</name>
<evidence type="ECO:0000313" key="2">
    <source>
        <dbReference type="Proteomes" id="UP001064048"/>
    </source>
</evidence>
<sequence>SKLTYLCFSRQKLALKAFTHTSEYDLAISDYFRKQYSAGEAQLTLRYAQVFTTRDRLPLTTLNGSPGFINLCDALNAWQLVRELKQALNVPAATSFKHVSPAGAAIGLPLTEEEASVCMVLDLLPKLTPLACAYARARGADRMSSFGDFVALSDECDEITARIISREMDPTYEPAEIEQKMIFGLTLEQKRNDAKITADLFKNIVTQNKTLPDNAIRDLIVATIALKYTQSNSVCYARDGQVVGIGAGQQSRIHCTRLAGGKAALWWARRHPRVLGLRFRAGVTRAVQSNAVDNCVNGTVGTDMPLEQWNALFEGKAPAPLTEQERDEWLQKLDKVALASDAFFPFRDNIDRAVQCGVEYIGSPSGSNNDEEVINACNEHKITLAHTNLRLFHH</sequence>
<comment type="caution">
    <text evidence="1">The sequence shown here is derived from an EMBL/GenBank/DDBJ whole genome shotgun (WGS) entry which is preliminary data.</text>
</comment>
<gene>
    <name evidence="1" type="ORF">MSG28_002758</name>
</gene>
<organism evidence="1 2">
    <name type="scientific">Choristoneura fumiferana</name>
    <name type="common">Spruce budworm moth</name>
    <name type="synonym">Archips fumiferana</name>
    <dbReference type="NCBI Taxonomy" id="7141"/>
    <lineage>
        <taxon>Eukaryota</taxon>
        <taxon>Metazoa</taxon>
        <taxon>Ecdysozoa</taxon>
        <taxon>Arthropoda</taxon>
        <taxon>Hexapoda</taxon>
        <taxon>Insecta</taxon>
        <taxon>Pterygota</taxon>
        <taxon>Neoptera</taxon>
        <taxon>Endopterygota</taxon>
        <taxon>Lepidoptera</taxon>
        <taxon>Glossata</taxon>
        <taxon>Ditrysia</taxon>
        <taxon>Tortricoidea</taxon>
        <taxon>Tortricidae</taxon>
        <taxon>Tortricinae</taxon>
        <taxon>Choristoneura</taxon>
    </lineage>
</organism>
<dbReference type="Proteomes" id="UP001064048">
    <property type="component" value="Chromosome 4"/>
</dbReference>
<evidence type="ECO:0000313" key="1">
    <source>
        <dbReference type="EMBL" id="KAI8424168.1"/>
    </source>
</evidence>
<feature type="non-terminal residue" evidence="1">
    <location>
        <position position="1"/>
    </location>
</feature>
<keyword evidence="2" id="KW-1185">Reference proteome</keyword>
<dbReference type="EMBL" id="CM046104">
    <property type="protein sequence ID" value="KAI8424168.1"/>
    <property type="molecule type" value="Genomic_DNA"/>
</dbReference>
<reference evidence="1 2" key="1">
    <citation type="journal article" date="2022" name="Genome Biol. Evol.">
        <title>The Spruce Budworm Genome: Reconstructing the Evolutionary History of Antifreeze Proteins.</title>
        <authorList>
            <person name="Beliveau C."/>
            <person name="Gagne P."/>
            <person name="Picq S."/>
            <person name="Vernygora O."/>
            <person name="Keeling C.I."/>
            <person name="Pinkney K."/>
            <person name="Doucet D."/>
            <person name="Wen F."/>
            <person name="Johnston J.S."/>
            <person name="Maaroufi H."/>
            <person name="Boyle B."/>
            <person name="Laroche J."/>
            <person name="Dewar K."/>
            <person name="Juretic N."/>
            <person name="Blackburn G."/>
            <person name="Nisole A."/>
            <person name="Brunet B."/>
            <person name="Brandao M."/>
            <person name="Lumley L."/>
            <person name="Duan J."/>
            <person name="Quan G."/>
            <person name="Lucarotti C.J."/>
            <person name="Roe A.D."/>
            <person name="Sperling F.A.H."/>
            <person name="Levesque R.C."/>
            <person name="Cusson M."/>
        </authorList>
    </citation>
    <scope>NUCLEOTIDE SEQUENCE [LARGE SCALE GENOMIC DNA]</scope>
    <source>
        <strain evidence="1">Glfc:IPQL:Cfum</strain>
    </source>
</reference>